<organism evidence="8 9">
    <name type="scientific">Virgibacillus tibetensis</name>
    <dbReference type="NCBI Taxonomy" id="3042313"/>
    <lineage>
        <taxon>Bacteria</taxon>
        <taxon>Bacillati</taxon>
        <taxon>Bacillota</taxon>
        <taxon>Bacilli</taxon>
        <taxon>Bacillales</taxon>
        <taxon>Bacillaceae</taxon>
        <taxon>Virgibacillus</taxon>
    </lineage>
</organism>
<evidence type="ECO:0000256" key="4">
    <source>
        <dbReference type="ARBA" id="ARBA00022989"/>
    </source>
</evidence>
<keyword evidence="9" id="KW-1185">Reference proteome</keyword>
<dbReference type="PANTHER" id="PTHR36115:SF9">
    <property type="entry name" value="LMO1584 PROTEIN"/>
    <property type="match status" value="1"/>
</dbReference>
<keyword evidence="5 6" id="KW-0472">Membrane</keyword>
<dbReference type="Pfam" id="PF06271">
    <property type="entry name" value="RDD"/>
    <property type="match status" value="1"/>
</dbReference>
<evidence type="ECO:0000313" key="8">
    <source>
        <dbReference type="EMBL" id="MEC5423834.1"/>
    </source>
</evidence>
<keyword evidence="3 6" id="KW-0812">Transmembrane</keyword>
<keyword evidence="2" id="KW-1003">Cell membrane</keyword>
<feature type="transmembrane region" description="Helical" evidence="6">
    <location>
        <begin position="54"/>
        <end position="74"/>
    </location>
</feature>
<dbReference type="PANTHER" id="PTHR36115">
    <property type="entry name" value="PROLINE-RICH ANTIGEN HOMOLOG-RELATED"/>
    <property type="match status" value="1"/>
</dbReference>
<dbReference type="EMBL" id="JARZFX010000003">
    <property type="protein sequence ID" value="MEC5423834.1"/>
    <property type="molecule type" value="Genomic_DNA"/>
</dbReference>
<name>A0ABU6KG48_9BACI</name>
<sequence length="145" mass="16055">MDAYKPAGFWIRFLATVIDSVLIAVLAAIIAVISNDPTYFNNSGYGGENSVSENISGFVYSVVFIIIFTASRYMGSPGKLACRIQVMNTDMTKISMLKSIGRYFAYILSALPLLIGFMMAGWNEEKKALHDIICSTRVVYRKKGN</sequence>
<reference evidence="8 9" key="1">
    <citation type="journal article" date="2024" name="Int. J. Syst. Evol. Microbiol.">
        <title>Virgibacillus tibetensis sp. nov., isolated from salt lake on the Tibetan Plateau of China.</title>
        <authorList>
            <person name="Phurbu D."/>
            <person name="Liu Z.-X."/>
            <person name="Wang R."/>
            <person name="Zheng Y.-Y."/>
            <person name="Liu H.-C."/>
            <person name="Zhou Y.-G."/>
            <person name="Yu Y.-J."/>
            <person name="Li A.-H."/>
        </authorList>
    </citation>
    <scope>NUCLEOTIDE SEQUENCE [LARGE SCALE GENOMIC DNA]</scope>
    <source>
        <strain evidence="8 9">C22-A2</strain>
    </source>
</reference>
<dbReference type="RefSeq" id="WP_327607398.1">
    <property type="nucleotide sequence ID" value="NZ_JARZFX010000003.1"/>
</dbReference>
<feature type="transmembrane region" description="Helical" evidence="6">
    <location>
        <begin position="103"/>
        <end position="122"/>
    </location>
</feature>
<accession>A0ABU6KG48</accession>
<comment type="caution">
    <text evidence="8">The sequence shown here is derived from an EMBL/GenBank/DDBJ whole genome shotgun (WGS) entry which is preliminary data.</text>
</comment>
<feature type="transmembrane region" description="Helical" evidence="6">
    <location>
        <begin position="9"/>
        <end position="34"/>
    </location>
</feature>
<evidence type="ECO:0000256" key="1">
    <source>
        <dbReference type="ARBA" id="ARBA00004651"/>
    </source>
</evidence>
<feature type="domain" description="RDD" evidence="7">
    <location>
        <begin position="6"/>
        <end position="134"/>
    </location>
</feature>
<keyword evidence="4 6" id="KW-1133">Transmembrane helix</keyword>
<gene>
    <name evidence="8" type="ORF">QGM71_10055</name>
</gene>
<dbReference type="InterPro" id="IPR010432">
    <property type="entry name" value="RDD"/>
</dbReference>
<evidence type="ECO:0000256" key="5">
    <source>
        <dbReference type="ARBA" id="ARBA00023136"/>
    </source>
</evidence>
<protein>
    <submittedName>
        <fullName evidence="8">RDD family protein</fullName>
    </submittedName>
</protein>
<evidence type="ECO:0000313" key="9">
    <source>
        <dbReference type="Proteomes" id="UP001335737"/>
    </source>
</evidence>
<evidence type="ECO:0000256" key="6">
    <source>
        <dbReference type="SAM" id="Phobius"/>
    </source>
</evidence>
<dbReference type="InterPro" id="IPR051791">
    <property type="entry name" value="Pra-immunoreactive"/>
</dbReference>
<dbReference type="Proteomes" id="UP001335737">
    <property type="component" value="Unassembled WGS sequence"/>
</dbReference>
<proteinExistence type="predicted"/>
<comment type="subcellular location">
    <subcellularLocation>
        <location evidence="1">Cell membrane</location>
        <topology evidence="1">Multi-pass membrane protein</topology>
    </subcellularLocation>
</comment>
<evidence type="ECO:0000256" key="2">
    <source>
        <dbReference type="ARBA" id="ARBA00022475"/>
    </source>
</evidence>
<evidence type="ECO:0000259" key="7">
    <source>
        <dbReference type="Pfam" id="PF06271"/>
    </source>
</evidence>
<evidence type="ECO:0000256" key="3">
    <source>
        <dbReference type="ARBA" id="ARBA00022692"/>
    </source>
</evidence>